<dbReference type="HOGENOM" id="CLU_000604_84_9_9"/>
<dbReference type="PROSITE" id="PS50893">
    <property type="entry name" value="ABC_TRANSPORTER_2"/>
    <property type="match status" value="1"/>
</dbReference>
<dbReference type="Proteomes" id="UP000003494">
    <property type="component" value="Unassembled WGS sequence"/>
</dbReference>
<dbReference type="Gene3D" id="1.20.1560.10">
    <property type="entry name" value="ABC transporter type 1, transmembrane domain"/>
    <property type="match status" value="1"/>
</dbReference>
<dbReference type="PROSITE" id="PS50929">
    <property type="entry name" value="ABC_TM1F"/>
    <property type="match status" value="1"/>
</dbReference>
<keyword evidence="11" id="KW-1185">Reference proteome</keyword>
<feature type="transmembrane region" description="Helical" evidence="7">
    <location>
        <begin position="164"/>
        <end position="181"/>
    </location>
</feature>
<evidence type="ECO:0000256" key="6">
    <source>
        <dbReference type="ARBA" id="ARBA00023136"/>
    </source>
</evidence>
<dbReference type="PROSITE" id="PS00211">
    <property type="entry name" value="ABC_TRANSPORTER_1"/>
    <property type="match status" value="1"/>
</dbReference>
<dbReference type="SMART" id="SM00382">
    <property type="entry name" value="AAA"/>
    <property type="match status" value="1"/>
</dbReference>
<feature type="transmembrane region" description="Helical" evidence="7">
    <location>
        <begin position="248"/>
        <end position="270"/>
    </location>
</feature>
<dbReference type="InterPro" id="IPR003439">
    <property type="entry name" value="ABC_transporter-like_ATP-bd"/>
</dbReference>
<dbReference type="GO" id="GO:0005886">
    <property type="term" value="C:plasma membrane"/>
    <property type="evidence" value="ECO:0007669"/>
    <property type="project" value="UniProtKB-SubCell"/>
</dbReference>
<dbReference type="PANTHER" id="PTHR43394:SF1">
    <property type="entry name" value="ATP-BINDING CASSETTE SUB-FAMILY B MEMBER 10, MITOCHONDRIAL"/>
    <property type="match status" value="1"/>
</dbReference>
<keyword evidence="5 7" id="KW-1133">Transmembrane helix</keyword>
<dbReference type="STRING" id="626523.GCWU000342_00451"/>
<feature type="domain" description="ABC transmembrane type-1" evidence="9">
    <location>
        <begin position="27"/>
        <end position="304"/>
    </location>
</feature>
<comment type="caution">
    <text evidence="10">The sequence shown here is derived from an EMBL/GenBank/DDBJ whole genome shotgun (WGS) entry which is preliminary data.</text>
</comment>
<dbReference type="GO" id="GO:0016887">
    <property type="term" value="F:ATP hydrolysis activity"/>
    <property type="evidence" value="ECO:0007669"/>
    <property type="project" value="InterPro"/>
</dbReference>
<dbReference type="AlphaFoldDB" id="C4G901"/>
<keyword evidence="4 10" id="KW-0067">ATP-binding</keyword>
<proteinExistence type="predicted"/>
<feature type="domain" description="ABC transporter" evidence="8">
    <location>
        <begin position="335"/>
        <end position="569"/>
    </location>
</feature>
<dbReference type="SUPFAM" id="SSF52540">
    <property type="entry name" value="P-loop containing nucleoside triphosphate hydrolases"/>
    <property type="match status" value="1"/>
</dbReference>
<dbReference type="PANTHER" id="PTHR43394">
    <property type="entry name" value="ATP-DEPENDENT PERMEASE MDL1, MITOCHONDRIAL"/>
    <property type="match status" value="1"/>
</dbReference>
<dbReference type="Pfam" id="PF00664">
    <property type="entry name" value="ABC_membrane"/>
    <property type="match status" value="1"/>
</dbReference>
<evidence type="ECO:0000256" key="2">
    <source>
        <dbReference type="ARBA" id="ARBA00022692"/>
    </source>
</evidence>
<comment type="subcellular location">
    <subcellularLocation>
        <location evidence="1">Cell membrane</location>
        <topology evidence="1">Multi-pass membrane protein</topology>
    </subcellularLocation>
</comment>
<dbReference type="InterPro" id="IPR027417">
    <property type="entry name" value="P-loop_NTPase"/>
</dbReference>
<accession>C4G901</accession>
<name>C4G901_9FIRM</name>
<gene>
    <name evidence="10" type="ORF">GCWU000342_00451</name>
</gene>
<dbReference type="Pfam" id="PF00005">
    <property type="entry name" value="ABC_tran"/>
    <property type="match status" value="1"/>
</dbReference>
<feature type="transmembrane region" description="Helical" evidence="7">
    <location>
        <begin position="142"/>
        <end position="158"/>
    </location>
</feature>
<keyword evidence="2 7" id="KW-0812">Transmembrane</keyword>
<dbReference type="InterPro" id="IPR039421">
    <property type="entry name" value="Type_1_exporter"/>
</dbReference>
<evidence type="ECO:0000256" key="1">
    <source>
        <dbReference type="ARBA" id="ARBA00004651"/>
    </source>
</evidence>
<evidence type="ECO:0000259" key="8">
    <source>
        <dbReference type="PROSITE" id="PS50893"/>
    </source>
</evidence>
<evidence type="ECO:0000256" key="5">
    <source>
        <dbReference type="ARBA" id="ARBA00022989"/>
    </source>
</evidence>
<evidence type="ECO:0000256" key="7">
    <source>
        <dbReference type="SAM" id="Phobius"/>
    </source>
</evidence>
<reference evidence="10" key="1">
    <citation type="submission" date="2009-04" db="EMBL/GenBank/DDBJ databases">
        <authorList>
            <person name="Weinstock G."/>
            <person name="Sodergren E."/>
            <person name="Clifton S."/>
            <person name="Fulton L."/>
            <person name="Fulton B."/>
            <person name="Courtney L."/>
            <person name="Fronick C."/>
            <person name="Harrison M."/>
            <person name="Strong C."/>
            <person name="Farmer C."/>
            <person name="Delahaunty K."/>
            <person name="Markovic C."/>
            <person name="Hall O."/>
            <person name="Minx P."/>
            <person name="Tomlinson C."/>
            <person name="Mitreva M."/>
            <person name="Nelson J."/>
            <person name="Hou S."/>
            <person name="Wollam A."/>
            <person name="Pepin K.H."/>
            <person name="Johnson M."/>
            <person name="Bhonagiri V."/>
            <person name="Nash W.E."/>
            <person name="Warren W."/>
            <person name="Chinwalla A."/>
            <person name="Mardis E.R."/>
            <person name="Wilson R.K."/>
        </authorList>
    </citation>
    <scope>NUCLEOTIDE SEQUENCE [LARGE SCALE GENOMIC DNA]</scope>
    <source>
        <strain evidence="10">DSM 14600</strain>
    </source>
</reference>
<keyword evidence="3" id="KW-0547">Nucleotide-binding</keyword>
<organism evidence="10 11">
    <name type="scientific">Shuttleworthella satelles DSM 14600</name>
    <dbReference type="NCBI Taxonomy" id="626523"/>
    <lineage>
        <taxon>Bacteria</taxon>
        <taxon>Bacillati</taxon>
        <taxon>Bacillota</taxon>
        <taxon>Clostridia</taxon>
        <taxon>Lachnospirales</taxon>
        <taxon>Lachnospiraceae</taxon>
        <taxon>Shuttleworthella</taxon>
    </lineage>
</organism>
<sequence>MEGARMKTILKRNFGLTDSGIRMVRRAALASFFVNAGYMALMLIAMYYGDNVLKGVIRPAWYYLAIIAVTLAVLYILIDREYVLTFNGTYQEATNLRLEIADQIKKLPLSYFSRHDLSDLAQTIMQDVTDLEHAMSHSIPRCIAYVFFLTVMAVLLLASNPLLGLAALIPLAVGLVLMLLSQRAQKRWTEKYFWKMRETTEAFQEAIELQREIKSCRYEDKNYQEVSASLDAAERLRVRTELMQSMPILLSTAVMKLSIGFVAAVSAALLRINAVQMIYVIGFLLVSMRLTDAVGVMEDFFAEFFYLDARIKRIGELRNTPTQQGKNLELEHFDIELKDVRFAYNDETKVINGVSFVAKQDQVTAIVGPSGCGKSTILRLISRLYDYDGGSIRIDGHDIQEISTDALFDKVSFVFQDVILFNSSVLDNIRMGRLDATDEEVRQAARLANCEDFILRLPEGYDTLIGENGSKLSGGERQRISIARALLKNAPILLLDEISASLDVENERKIQEALNRLITDKTVIIVSHRLKSIEKADQIVVMDAGRVEAAGTHDELMKKSPLYQRLIEKSSLTEKFTY</sequence>
<dbReference type="eggNOG" id="COG1132">
    <property type="taxonomic scope" value="Bacteria"/>
</dbReference>
<keyword evidence="6 7" id="KW-0472">Membrane</keyword>
<dbReference type="FunFam" id="3.40.50.300:FF:001443">
    <property type="entry name" value="ABC transporter, ATP-binding protein"/>
    <property type="match status" value="1"/>
</dbReference>
<evidence type="ECO:0000313" key="10">
    <source>
        <dbReference type="EMBL" id="EEP29098.1"/>
    </source>
</evidence>
<feature type="transmembrane region" description="Helical" evidence="7">
    <location>
        <begin position="27"/>
        <end position="48"/>
    </location>
</feature>
<dbReference type="GO" id="GO:0005524">
    <property type="term" value="F:ATP binding"/>
    <property type="evidence" value="ECO:0007669"/>
    <property type="project" value="UniProtKB-KW"/>
</dbReference>
<dbReference type="InterPro" id="IPR036640">
    <property type="entry name" value="ABC1_TM_sf"/>
</dbReference>
<dbReference type="InterPro" id="IPR017871">
    <property type="entry name" value="ABC_transporter-like_CS"/>
</dbReference>
<evidence type="ECO:0000256" key="4">
    <source>
        <dbReference type="ARBA" id="ARBA00022840"/>
    </source>
</evidence>
<protein>
    <submittedName>
        <fullName evidence="10">ABC transporter, ATP-binding protein</fullName>
    </submittedName>
</protein>
<evidence type="ECO:0000313" key="11">
    <source>
        <dbReference type="Proteomes" id="UP000003494"/>
    </source>
</evidence>
<evidence type="ECO:0000256" key="3">
    <source>
        <dbReference type="ARBA" id="ARBA00022741"/>
    </source>
</evidence>
<feature type="transmembrane region" description="Helical" evidence="7">
    <location>
        <begin position="60"/>
        <end position="78"/>
    </location>
</feature>
<dbReference type="EMBL" id="ACIP02000001">
    <property type="protein sequence ID" value="EEP29098.1"/>
    <property type="molecule type" value="Genomic_DNA"/>
</dbReference>
<dbReference type="Gene3D" id="3.40.50.300">
    <property type="entry name" value="P-loop containing nucleotide triphosphate hydrolases"/>
    <property type="match status" value="1"/>
</dbReference>
<evidence type="ECO:0000259" key="9">
    <source>
        <dbReference type="PROSITE" id="PS50929"/>
    </source>
</evidence>
<dbReference type="GO" id="GO:0015421">
    <property type="term" value="F:ABC-type oligopeptide transporter activity"/>
    <property type="evidence" value="ECO:0007669"/>
    <property type="project" value="TreeGrafter"/>
</dbReference>
<dbReference type="InterPro" id="IPR003593">
    <property type="entry name" value="AAA+_ATPase"/>
</dbReference>
<dbReference type="InterPro" id="IPR011527">
    <property type="entry name" value="ABC1_TM_dom"/>
</dbReference>
<dbReference type="SUPFAM" id="SSF90123">
    <property type="entry name" value="ABC transporter transmembrane region"/>
    <property type="match status" value="1"/>
</dbReference>